<evidence type="ECO:0000256" key="1">
    <source>
        <dbReference type="SAM" id="Phobius"/>
    </source>
</evidence>
<keyword evidence="1" id="KW-1133">Transmembrane helix</keyword>
<keyword evidence="1" id="KW-0812">Transmembrane</keyword>
<feature type="signal peptide" evidence="2">
    <location>
        <begin position="1"/>
        <end position="24"/>
    </location>
</feature>
<protein>
    <recommendedName>
        <fullName evidence="5">Thioredoxin domain-containing protein</fullName>
    </recommendedName>
</protein>
<reference evidence="3 4" key="1">
    <citation type="submission" date="2019-02" db="EMBL/GenBank/DDBJ databases">
        <title>Deep-cultivation of Planctomycetes and their phenomic and genomic characterization uncovers novel biology.</title>
        <authorList>
            <person name="Wiegand S."/>
            <person name="Jogler M."/>
            <person name="Boedeker C."/>
            <person name="Pinto D."/>
            <person name="Vollmers J."/>
            <person name="Rivas-Marin E."/>
            <person name="Kohn T."/>
            <person name="Peeters S.H."/>
            <person name="Heuer A."/>
            <person name="Rast P."/>
            <person name="Oberbeckmann S."/>
            <person name="Bunk B."/>
            <person name="Jeske O."/>
            <person name="Meyerdierks A."/>
            <person name="Storesund J.E."/>
            <person name="Kallscheuer N."/>
            <person name="Luecker S."/>
            <person name="Lage O.M."/>
            <person name="Pohl T."/>
            <person name="Merkel B.J."/>
            <person name="Hornburger P."/>
            <person name="Mueller R.-W."/>
            <person name="Bruemmer F."/>
            <person name="Labrenz M."/>
            <person name="Spormann A.M."/>
            <person name="Op Den Camp H."/>
            <person name="Overmann J."/>
            <person name="Amann R."/>
            <person name="Jetten M.S.M."/>
            <person name="Mascher T."/>
            <person name="Medema M.H."/>
            <person name="Devos D.P."/>
            <person name="Kaster A.-K."/>
            <person name="Ovreas L."/>
            <person name="Rohde M."/>
            <person name="Galperin M.Y."/>
            <person name="Jogler C."/>
        </authorList>
    </citation>
    <scope>NUCLEOTIDE SEQUENCE [LARGE SCALE GENOMIC DNA]</scope>
    <source>
        <strain evidence="3 4">KOR42</strain>
    </source>
</reference>
<sequence precursor="true">MSIISRCLLASFVFLLTSLNQVDACSVPVFRYALEQWEPDAYRLVVIYENEISPQLTEQIGKWKEVFEKEHANIHVSTLDVHGEIPPQDKWLLDNPEITEYPAFMLINPGGGTYPPQLVSTGSIADLEAETLVSSAVRDQITDQLVGGASAVWVFLECGIPEKDDASFEVLKKELAHHQNELKLPEIDSDDLEELKARPEDIRIDFQLLRLSRDDPQEQVLVNLLLASEPDLRELTYLTEPMAFPIFGRGRVLYTLIGAGIQPLTIEEASRFLVGECQCTVKADNPGVDLLLSRNWSEAIQVTEPEEVEIELTGVAGFQGDALAANDEMVSKMEPDPVSTDVSSAPQSEAQTVEIIDVESTSENERAAVQKENRVTGTTFGVWALLGMIAGVVCIASLGVMFRS</sequence>
<organism evidence="3 4">
    <name type="scientific">Thalassoglobus neptunius</name>
    <dbReference type="NCBI Taxonomy" id="1938619"/>
    <lineage>
        <taxon>Bacteria</taxon>
        <taxon>Pseudomonadati</taxon>
        <taxon>Planctomycetota</taxon>
        <taxon>Planctomycetia</taxon>
        <taxon>Planctomycetales</taxon>
        <taxon>Planctomycetaceae</taxon>
        <taxon>Thalassoglobus</taxon>
    </lineage>
</organism>
<proteinExistence type="predicted"/>
<dbReference type="EMBL" id="SIHI01000029">
    <property type="protein sequence ID" value="TWT46332.1"/>
    <property type="molecule type" value="Genomic_DNA"/>
</dbReference>
<comment type="caution">
    <text evidence="3">The sequence shown here is derived from an EMBL/GenBank/DDBJ whole genome shotgun (WGS) entry which is preliminary data.</text>
</comment>
<keyword evidence="2" id="KW-0732">Signal</keyword>
<evidence type="ECO:0000256" key="2">
    <source>
        <dbReference type="SAM" id="SignalP"/>
    </source>
</evidence>
<dbReference type="Proteomes" id="UP000317243">
    <property type="component" value="Unassembled WGS sequence"/>
</dbReference>
<gene>
    <name evidence="3" type="ORF">KOR42_43710</name>
</gene>
<keyword evidence="4" id="KW-1185">Reference proteome</keyword>
<feature type="chain" id="PRO_5022833424" description="Thioredoxin domain-containing protein" evidence="2">
    <location>
        <begin position="25"/>
        <end position="404"/>
    </location>
</feature>
<feature type="transmembrane region" description="Helical" evidence="1">
    <location>
        <begin position="380"/>
        <end position="402"/>
    </location>
</feature>
<evidence type="ECO:0000313" key="3">
    <source>
        <dbReference type="EMBL" id="TWT46332.1"/>
    </source>
</evidence>
<evidence type="ECO:0008006" key="5">
    <source>
        <dbReference type="Google" id="ProtNLM"/>
    </source>
</evidence>
<keyword evidence="1" id="KW-0472">Membrane</keyword>
<dbReference type="RefSeq" id="WP_146511735.1">
    <property type="nucleotide sequence ID" value="NZ_SIHI01000029.1"/>
</dbReference>
<evidence type="ECO:0000313" key="4">
    <source>
        <dbReference type="Proteomes" id="UP000317243"/>
    </source>
</evidence>
<dbReference type="AlphaFoldDB" id="A0A5C5W9M5"/>
<name>A0A5C5W9M5_9PLAN</name>
<dbReference type="OrthoDB" id="290552at2"/>
<accession>A0A5C5W9M5</accession>